<name>A0ABP8XTK6_9MICO</name>
<organism evidence="1 2">
    <name type="scientific">Pedococcus ginsenosidimutans</name>
    <dbReference type="NCBI Taxonomy" id="490570"/>
    <lineage>
        <taxon>Bacteria</taxon>
        <taxon>Bacillati</taxon>
        <taxon>Actinomycetota</taxon>
        <taxon>Actinomycetes</taxon>
        <taxon>Micrococcales</taxon>
        <taxon>Intrasporangiaceae</taxon>
        <taxon>Pedococcus</taxon>
    </lineage>
</organism>
<gene>
    <name evidence="1" type="ORF">GCM10025782_07320</name>
</gene>
<dbReference type="RefSeq" id="WP_345501256.1">
    <property type="nucleotide sequence ID" value="NZ_BAABLO010000001.1"/>
</dbReference>
<proteinExistence type="predicted"/>
<evidence type="ECO:0000313" key="1">
    <source>
        <dbReference type="EMBL" id="GAA4713622.1"/>
    </source>
</evidence>
<dbReference type="Proteomes" id="UP001500556">
    <property type="component" value="Unassembled WGS sequence"/>
</dbReference>
<protein>
    <submittedName>
        <fullName evidence="1">Uncharacterized protein</fullName>
    </submittedName>
</protein>
<dbReference type="EMBL" id="BAABLO010000001">
    <property type="protein sequence ID" value="GAA4713622.1"/>
    <property type="molecule type" value="Genomic_DNA"/>
</dbReference>
<keyword evidence="2" id="KW-1185">Reference proteome</keyword>
<reference evidence="2" key="1">
    <citation type="journal article" date="2019" name="Int. J. Syst. Evol. Microbiol.">
        <title>The Global Catalogue of Microorganisms (GCM) 10K type strain sequencing project: providing services to taxonomists for standard genome sequencing and annotation.</title>
        <authorList>
            <consortium name="The Broad Institute Genomics Platform"/>
            <consortium name="The Broad Institute Genome Sequencing Center for Infectious Disease"/>
            <person name="Wu L."/>
            <person name="Ma J."/>
        </authorList>
    </citation>
    <scope>NUCLEOTIDE SEQUENCE [LARGE SCALE GENOMIC DNA]</scope>
    <source>
        <strain evidence="2">JCM 18961</strain>
    </source>
</reference>
<evidence type="ECO:0000313" key="2">
    <source>
        <dbReference type="Proteomes" id="UP001500556"/>
    </source>
</evidence>
<sequence length="141" mass="15796">MTDIQGAGDLAVRFRNAIEAAATEGRLESHHFDNFPRGACGPSARILGQYLQDRGFSVWDYRSGVDADGQTHAWVEQEGWIIDITACQFEDVDEAVVVTKDDSWHRRFARMASYPYADLSADGPALRRDYRLLVTEADALD</sequence>
<accession>A0ABP8XTK6</accession>
<comment type="caution">
    <text evidence="1">The sequence shown here is derived from an EMBL/GenBank/DDBJ whole genome shotgun (WGS) entry which is preliminary data.</text>
</comment>